<dbReference type="InterPro" id="IPR039569">
    <property type="entry name" value="FAS1-like_DH_region"/>
</dbReference>
<organism evidence="3 4">
    <name type="scientific">Brevibacterium paucivorans</name>
    <dbReference type="NCBI Taxonomy" id="170994"/>
    <lineage>
        <taxon>Bacteria</taxon>
        <taxon>Bacillati</taxon>
        <taxon>Actinomycetota</taxon>
        <taxon>Actinomycetes</taxon>
        <taxon>Micrococcales</taxon>
        <taxon>Brevibacteriaceae</taxon>
        <taxon>Brevibacterium</taxon>
    </lineage>
</organism>
<dbReference type="EMBL" id="PNHK01000002">
    <property type="protein sequence ID" value="PMD05496.1"/>
    <property type="molecule type" value="Genomic_DNA"/>
</dbReference>
<evidence type="ECO:0000313" key="3">
    <source>
        <dbReference type="EMBL" id="PMD05496.1"/>
    </source>
</evidence>
<evidence type="ECO:0000256" key="1">
    <source>
        <dbReference type="HAMAP-Rule" id="MF_00799"/>
    </source>
</evidence>
<gene>
    <name evidence="3" type="ORF">CJ199_05640</name>
</gene>
<dbReference type="OrthoDB" id="5415111at2"/>
<dbReference type="PANTHER" id="PTHR43437:SF3">
    <property type="entry name" value="HYDROXYACYL-THIOESTER DEHYDRATASE TYPE 2, MITOCHONDRIAL"/>
    <property type="match status" value="1"/>
</dbReference>
<dbReference type="InterPro" id="IPR050965">
    <property type="entry name" value="UPF0336/Enoyl-CoA_hydratase"/>
</dbReference>
<dbReference type="SUPFAM" id="SSF54637">
    <property type="entry name" value="Thioesterase/thiol ester dehydrase-isomerase"/>
    <property type="match status" value="1"/>
</dbReference>
<reference evidence="3 4" key="1">
    <citation type="submission" date="2017-09" db="EMBL/GenBank/DDBJ databases">
        <title>Bacterial strain isolated from the female urinary microbiota.</title>
        <authorList>
            <person name="Thomas-White K."/>
            <person name="Kumar N."/>
            <person name="Forster S."/>
            <person name="Putonti C."/>
            <person name="Lawley T."/>
            <person name="Wolfe A.J."/>
        </authorList>
    </citation>
    <scope>NUCLEOTIDE SEQUENCE [LARGE SCALE GENOMIC DNA]</scope>
    <source>
        <strain evidence="3 4">UMB1301</strain>
    </source>
</reference>
<evidence type="ECO:0000313" key="4">
    <source>
        <dbReference type="Proteomes" id="UP000235598"/>
    </source>
</evidence>
<dbReference type="GO" id="GO:0019171">
    <property type="term" value="F:(3R)-hydroxyacyl-[acyl-carrier-protein] dehydratase activity"/>
    <property type="evidence" value="ECO:0007669"/>
    <property type="project" value="TreeGrafter"/>
</dbReference>
<dbReference type="RefSeq" id="WP_102238530.1">
    <property type="nucleotide sequence ID" value="NZ_BAAAIM010000004.1"/>
</dbReference>
<dbReference type="InterPro" id="IPR029069">
    <property type="entry name" value="HotDog_dom_sf"/>
</dbReference>
<sequence>MAVNTDLQGSSYRLDNPVEVGQEKIAEFARAVGATHPSHFDAQAAKDLGYSAQVAPPTFPVTIAQRAEALYIASEEAGIDFSRVVHGQEQFTYTRPIVADDLLNAECFVDGIREAGGHAMITTRTELTDARTDEPVVTVTSTIVVRGGDDA</sequence>
<dbReference type="Gene3D" id="3.10.129.10">
    <property type="entry name" value="Hotdog Thioesterase"/>
    <property type="match status" value="1"/>
</dbReference>
<proteinExistence type="inferred from homology"/>
<dbReference type="GO" id="GO:0006633">
    <property type="term" value="P:fatty acid biosynthetic process"/>
    <property type="evidence" value="ECO:0007669"/>
    <property type="project" value="TreeGrafter"/>
</dbReference>
<feature type="domain" description="FAS1-like dehydratase" evidence="2">
    <location>
        <begin position="17"/>
        <end position="138"/>
    </location>
</feature>
<dbReference type="PANTHER" id="PTHR43437">
    <property type="entry name" value="HYDROXYACYL-THIOESTER DEHYDRATASE TYPE 2, MITOCHONDRIAL-RELATED"/>
    <property type="match status" value="1"/>
</dbReference>
<comment type="caution">
    <text evidence="3">The sequence shown here is derived from an EMBL/GenBank/DDBJ whole genome shotgun (WGS) entry which is preliminary data.</text>
</comment>
<evidence type="ECO:0000259" key="2">
    <source>
        <dbReference type="Pfam" id="PF13452"/>
    </source>
</evidence>
<name>A0A2N6VMZ9_9MICO</name>
<dbReference type="Proteomes" id="UP000235598">
    <property type="component" value="Unassembled WGS sequence"/>
</dbReference>
<dbReference type="PIRSF" id="PIRSF018072">
    <property type="entry name" value="UCP018072"/>
    <property type="match status" value="1"/>
</dbReference>
<protein>
    <recommendedName>
        <fullName evidence="1">UPF0336 protein CJ199_05640</fullName>
    </recommendedName>
</protein>
<comment type="similarity">
    <text evidence="1">Belongs to the UPF0336 family.</text>
</comment>
<dbReference type="CDD" id="cd03441">
    <property type="entry name" value="R_hydratase_like"/>
    <property type="match status" value="1"/>
</dbReference>
<dbReference type="AlphaFoldDB" id="A0A2N6VMZ9"/>
<dbReference type="InterPro" id="IPR016709">
    <property type="entry name" value="HadA-like"/>
</dbReference>
<dbReference type="Pfam" id="PF13452">
    <property type="entry name" value="FAS1_DH_region"/>
    <property type="match status" value="1"/>
</dbReference>
<dbReference type="HAMAP" id="MF_00799">
    <property type="entry name" value="UPF0336"/>
    <property type="match status" value="1"/>
</dbReference>
<accession>A0A2N6VMZ9</accession>